<evidence type="ECO:0000313" key="3">
    <source>
        <dbReference type="Proteomes" id="UP000230603"/>
    </source>
</evidence>
<reference evidence="3" key="1">
    <citation type="submission" date="2017-09" db="EMBL/GenBank/DDBJ databases">
        <title>Depth-based differentiation of microbial function through sediment-hosted aquifers and enrichment of novel symbionts in the deep terrestrial subsurface.</title>
        <authorList>
            <person name="Probst A.J."/>
            <person name="Ladd B."/>
            <person name="Jarett J.K."/>
            <person name="Geller-Mcgrath D.E."/>
            <person name="Sieber C.M.K."/>
            <person name="Emerson J.B."/>
            <person name="Anantharaman K."/>
            <person name="Thomas B.C."/>
            <person name="Malmstrom R."/>
            <person name="Stieglmeier M."/>
            <person name="Klingl A."/>
            <person name="Woyke T."/>
            <person name="Ryan C.M."/>
            <person name="Banfield J.F."/>
        </authorList>
    </citation>
    <scope>NUCLEOTIDE SEQUENCE [LARGE SCALE GENOMIC DNA]</scope>
</reference>
<evidence type="ECO:0000256" key="1">
    <source>
        <dbReference type="SAM" id="Phobius"/>
    </source>
</evidence>
<proteinExistence type="predicted"/>
<accession>A0A2M8L9A1</accession>
<dbReference type="EMBL" id="PFEP01000019">
    <property type="protein sequence ID" value="PJE73196.1"/>
    <property type="molecule type" value="Genomic_DNA"/>
</dbReference>
<feature type="non-terminal residue" evidence="2">
    <location>
        <position position="222"/>
    </location>
</feature>
<keyword evidence="1" id="KW-0812">Transmembrane</keyword>
<protein>
    <recommendedName>
        <fullName evidence="4">Helix-turn-helix domain-containing protein</fullName>
    </recommendedName>
</protein>
<keyword evidence="1" id="KW-0472">Membrane</keyword>
<sequence>MDEKQKDIHNIETELISLKEASQTCGYTVHHLGLLCRTGKLKSSRHGKQWFTSREWIDEYQKELESFYKSQSARTANKDIRKVRVIKEDIHNIKTKSDPVEFDWDKELLGDTNDSGIYIDNLFNKFSFPKLSFAFAVFMLIFTFGHANVDGIKSTFKELGSSYAELGSGMANLFDGTKQLAQVYAEIPEALKSDANVLKSDFLRKSDFVKLKLAEIRFPEIH</sequence>
<feature type="transmembrane region" description="Helical" evidence="1">
    <location>
        <begin position="131"/>
        <end position="149"/>
    </location>
</feature>
<comment type="caution">
    <text evidence="2">The sequence shown here is derived from an EMBL/GenBank/DDBJ whole genome shotgun (WGS) entry which is preliminary data.</text>
</comment>
<name>A0A2M8L9A1_9BACT</name>
<organism evidence="2 3">
    <name type="scientific">Candidatus Tagabacteria bacterium CG10_big_fil_rev_8_21_14_0_10_40_13</name>
    <dbReference type="NCBI Taxonomy" id="1975022"/>
    <lineage>
        <taxon>Bacteria</taxon>
        <taxon>Candidatus Tagaibacteriota</taxon>
    </lineage>
</organism>
<evidence type="ECO:0000313" key="2">
    <source>
        <dbReference type="EMBL" id="PJE73196.1"/>
    </source>
</evidence>
<gene>
    <name evidence="2" type="ORF">COV00_01175</name>
</gene>
<dbReference type="Proteomes" id="UP000230603">
    <property type="component" value="Unassembled WGS sequence"/>
</dbReference>
<evidence type="ECO:0008006" key="4">
    <source>
        <dbReference type="Google" id="ProtNLM"/>
    </source>
</evidence>
<dbReference type="AlphaFoldDB" id="A0A2M8L9A1"/>
<keyword evidence="1" id="KW-1133">Transmembrane helix</keyword>